<keyword evidence="1" id="KW-1133">Transmembrane helix</keyword>
<evidence type="ECO:0000256" key="1">
    <source>
        <dbReference type="SAM" id="Phobius"/>
    </source>
</evidence>
<protein>
    <recommendedName>
        <fullName evidence="2">DUF6536 domain-containing protein</fullName>
    </recommendedName>
</protein>
<feature type="transmembrane region" description="Helical" evidence="1">
    <location>
        <begin position="723"/>
        <end position="744"/>
    </location>
</feature>
<feature type="transmembrane region" description="Helical" evidence="1">
    <location>
        <begin position="190"/>
        <end position="207"/>
    </location>
</feature>
<dbReference type="Pfam" id="PF20163">
    <property type="entry name" value="DUF6536"/>
    <property type="match status" value="1"/>
</dbReference>
<feature type="transmembrane region" description="Helical" evidence="1">
    <location>
        <begin position="545"/>
        <end position="567"/>
    </location>
</feature>
<accession>A0A9P9EHH7</accession>
<feature type="transmembrane region" description="Helical" evidence="1">
    <location>
        <begin position="80"/>
        <end position="101"/>
    </location>
</feature>
<dbReference type="AlphaFoldDB" id="A0A9P9EHH7"/>
<evidence type="ECO:0000313" key="3">
    <source>
        <dbReference type="EMBL" id="KAH7137920.1"/>
    </source>
</evidence>
<keyword evidence="1" id="KW-0812">Transmembrane</keyword>
<feature type="transmembrane region" description="Helical" evidence="1">
    <location>
        <begin position="130"/>
        <end position="151"/>
    </location>
</feature>
<dbReference type="PANTHER" id="PTHR35395">
    <property type="entry name" value="DUF6536 DOMAIN-CONTAINING PROTEIN"/>
    <property type="match status" value="1"/>
</dbReference>
<organism evidence="3 4">
    <name type="scientific">Dendryphion nanum</name>
    <dbReference type="NCBI Taxonomy" id="256645"/>
    <lineage>
        <taxon>Eukaryota</taxon>
        <taxon>Fungi</taxon>
        <taxon>Dikarya</taxon>
        <taxon>Ascomycota</taxon>
        <taxon>Pezizomycotina</taxon>
        <taxon>Dothideomycetes</taxon>
        <taxon>Pleosporomycetidae</taxon>
        <taxon>Pleosporales</taxon>
        <taxon>Torulaceae</taxon>
        <taxon>Dendryphion</taxon>
    </lineage>
</organism>
<gene>
    <name evidence="3" type="ORF">B0J11DRAFT_500177</name>
</gene>
<name>A0A9P9EHH7_9PLEO</name>
<proteinExistence type="predicted"/>
<reference evidence="3" key="1">
    <citation type="journal article" date="2021" name="Nat. Commun.">
        <title>Genetic determinants of endophytism in the Arabidopsis root mycobiome.</title>
        <authorList>
            <person name="Mesny F."/>
            <person name="Miyauchi S."/>
            <person name="Thiergart T."/>
            <person name="Pickel B."/>
            <person name="Atanasova L."/>
            <person name="Karlsson M."/>
            <person name="Huettel B."/>
            <person name="Barry K.W."/>
            <person name="Haridas S."/>
            <person name="Chen C."/>
            <person name="Bauer D."/>
            <person name="Andreopoulos W."/>
            <person name="Pangilinan J."/>
            <person name="LaButti K."/>
            <person name="Riley R."/>
            <person name="Lipzen A."/>
            <person name="Clum A."/>
            <person name="Drula E."/>
            <person name="Henrissat B."/>
            <person name="Kohler A."/>
            <person name="Grigoriev I.V."/>
            <person name="Martin F.M."/>
            <person name="Hacquard S."/>
        </authorList>
    </citation>
    <scope>NUCLEOTIDE SEQUENCE</scope>
    <source>
        <strain evidence="3">MPI-CAGE-CH-0243</strain>
    </source>
</reference>
<dbReference type="PANTHER" id="PTHR35395:SF1">
    <property type="entry name" value="DUF6536 DOMAIN-CONTAINING PROTEIN"/>
    <property type="match status" value="1"/>
</dbReference>
<evidence type="ECO:0000313" key="4">
    <source>
        <dbReference type="Proteomes" id="UP000700596"/>
    </source>
</evidence>
<feature type="transmembrane region" description="Helical" evidence="1">
    <location>
        <begin position="403"/>
        <end position="427"/>
    </location>
</feature>
<evidence type="ECO:0000259" key="2">
    <source>
        <dbReference type="Pfam" id="PF20163"/>
    </source>
</evidence>
<feature type="domain" description="DUF6536" evidence="2">
    <location>
        <begin position="82"/>
        <end position="230"/>
    </location>
</feature>
<sequence length="845" mass="96306">MLTTPVRSHHDNVLSSELSDAMIVTSSENAILQDLRRRLVTANTPAVHSPRFARINILKPWIPEADPLLTKPQRRSHRNIVLLTQLAISFVVLLINIILLAKSIGRERGLTATYGQYFEGDCDKVKEYNMWLHLGINIVSTILLGASNYCAQILVAPTRREVDTAHAKGDWFDIGVHSFRNVCRIPWKRRVVWAFLVVSSILLHLMWNSAIFSASPVSLYSIGMVTNDFANDTKPWIFSETYPWFQNLNAMRANISRLERLNGTECMERYVDAIYGMKDLIVVAANITMHDGFAKPPNVNDSSLVDLRVSLFKSEWPLANAWVCSAFWNPPHWLPDKVCNKDFMKTHAREWTYRQLIFRETNRGQEHPADYAHSNYFKIDYCLSDGDESSELSKKCALRFSPIILTLVCVINLVKCICIGYVALMNFDTELVQAKVKHDGEKRDNRSDRHSRSSRLKMSLLNSWNKLKQPADIPYQAISNVTLGDIICSFLIHENPHTIASYQTQQSLLDHIHPLHKRSIIGTTRDLVVPKEKLWFHTVKRRRWLWTYSLVFLFIIILVGLNVLWAMEYRRIGLPQDSASIVRQGLGTFQRYTYIPWATGREDASQSQKFFLATFSANVLQLFANGLLLLITRIMTTMLVAQEWNAFIFRRTALRVSHPRGLQRSSYFLSMPLDFGIPLVVGKALLQWLLSQSIFVVQSSQFSTPDLVRRPERDASIVGYSPLGLILTLVLAVVLFATPFILGLKRIIAPNRSQPSTGDMAVEEGYDTMSERLARYPMPMVGTCSAAISAACHKHPDDIDAHLMPVTWGFVWDDPNEKITNSTCLNGRFCFTTAIDVEWPKPETE</sequence>
<dbReference type="InterPro" id="IPR046623">
    <property type="entry name" value="DUF6536"/>
</dbReference>
<dbReference type="EMBL" id="JAGMWT010000001">
    <property type="protein sequence ID" value="KAH7137920.1"/>
    <property type="molecule type" value="Genomic_DNA"/>
</dbReference>
<keyword evidence="4" id="KW-1185">Reference proteome</keyword>
<dbReference type="OrthoDB" id="5429634at2759"/>
<comment type="caution">
    <text evidence="3">The sequence shown here is derived from an EMBL/GenBank/DDBJ whole genome shotgun (WGS) entry which is preliminary data.</text>
</comment>
<keyword evidence="1" id="KW-0472">Membrane</keyword>
<dbReference type="Proteomes" id="UP000700596">
    <property type="component" value="Unassembled WGS sequence"/>
</dbReference>
<feature type="transmembrane region" description="Helical" evidence="1">
    <location>
        <begin position="610"/>
        <end position="631"/>
    </location>
</feature>